<keyword evidence="1" id="KW-0732">Signal</keyword>
<evidence type="ECO:0000313" key="2">
    <source>
        <dbReference type="EMBL" id="KLT72661.1"/>
    </source>
</evidence>
<protein>
    <submittedName>
        <fullName evidence="2">Uncharacterized protein</fullName>
    </submittedName>
</protein>
<sequence length="89" mass="9540">MKKLILASVLGFTATAALASGAPTDNYPYGFQPHADLEARGLVKPAPTSVLGAAKNDDSVKLVYTGDRDGADYNLFTIDNFRARHADQR</sequence>
<dbReference type="EMBL" id="JTDO01000010">
    <property type="protein sequence ID" value="KLT72661.1"/>
    <property type="molecule type" value="Genomic_DNA"/>
</dbReference>
<feature type="signal peptide" evidence="1">
    <location>
        <begin position="1"/>
        <end position="19"/>
    </location>
</feature>
<evidence type="ECO:0000313" key="3">
    <source>
        <dbReference type="Proteomes" id="UP000036027"/>
    </source>
</evidence>
<proteinExistence type="predicted"/>
<name>A0A0J0YR89_9NEIS</name>
<feature type="chain" id="PRO_5005246698" evidence="1">
    <location>
        <begin position="20"/>
        <end position="89"/>
    </location>
</feature>
<keyword evidence="3" id="KW-1185">Reference proteome</keyword>
<reference evidence="2 3" key="1">
    <citation type="submission" date="2014-11" db="EMBL/GenBank/DDBJ databases">
        <title>Genome of a novel goose pathogen.</title>
        <authorList>
            <person name="Hansen C.M."/>
            <person name="Hueffer K."/>
            <person name="Choi S.C."/>
        </authorList>
    </citation>
    <scope>NUCLEOTIDE SEQUENCE [LARGE SCALE GENOMIC DNA]</scope>
    <source>
        <strain evidence="2 3">KH1503</strain>
    </source>
</reference>
<organism evidence="2 3">
    <name type="scientific">Neisseria arctica</name>
    <dbReference type="NCBI Taxonomy" id="1470200"/>
    <lineage>
        <taxon>Bacteria</taxon>
        <taxon>Pseudomonadati</taxon>
        <taxon>Pseudomonadota</taxon>
        <taxon>Betaproteobacteria</taxon>
        <taxon>Neisseriales</taxon>
        <taxon>Neisseriaceae</taxon>
        <taxon>Neisseria</taxon>
    </lineage>
</organism>
<gene>
    <name evidence="2" type="ORF">PL75_07200</name>
</gene>
<evidence type="ECO:0000256" key="1">
    <source>
        <dbReference type="SAM" id="SignalP"/>
    </source>
</evidence>
<dbReference type="Proteomes" id="UP000036027">
    <property type="component" value="Unassembled WGS sequence"/>
</dbReference>
<dbReference type="AlphaFoldDB" id="A0A0J0YR89"/>
<accession>A0A0J0YR89</accession>
<dbReference type="PATRIC" id="fig|1470200.3.peg.311"/>
<comment type="caution">
    <text evidence="2">The sequence shown here is derived from an EMBL/GenBank/DDBJ whole genome shotgun (WGS) entry which is preliminary data.</text>
</comment>